<dbReference type="Pfam" id="PF04545">
    <property type="entry name" value="Sigma70_r4"/>
    <property type="match status" value="1"/>
</dbReference>
<evidence type="ECO:0000259" key="8">
    <source>
        <dbReference type="Pfam" id="PF04542"/>
    </source>
</evidence>
<dbReference type="Pfam" id="PF04539">
    <property type="entry name" value="Sigma70_r3"/>
    <property type="match status" value="1"/>
</dbReference>
<dbReference type="InterPro" id="IPR000943">
    <property type="entry name" value="RNA_pol_sigma70"/>
</dbReference>
<dbReference type="Gene3D" id="1.10.601.10">
    <property type="entry name" value="RNA Polymerase Primary Sigma Factor"/>
    <property type="match status" value="1"/>
</dbReference>
<evidence type="ECO:0000256" key="5">
    <source>
        <dbReference type="ARBA" id="ARBA00023163"/>
    </source>
</evidence>
<dbReference type="GO" id="GO:0003677">
    <property type="term" value="F:DNA binding"/>
    <property type="evidence" value="ECO:0007669"/>
    <property type="project" value="UniProtKB-KW"/>
</dbReference>
<dbReference type="AlphaFoldDB" id="A0A2P2IX88"/>
<comment type="similarity">
    <text evidence="1">Belongs to the sigma-70 factor family.</text>
</comment>
<name>A0A2P2IX88_RHIMU</name>
<dbReference type="Pfam" id="PF04542">
    <property type="entry name" value="Sigma70_r2"/>
    <property type="match status" value="1"/>
</dbReference>
<feature type="region of interest" description="Disordered" evidence="6">
    <location>
        <begin position="99"/>
        <end position="125"/>
    </location>
</feature>
<sequence length="515" mass="58042">MGVVTVSSSAAHTPLRFSINFGNSRCAIRRPLIVAFKSDKSNNTALVAPEEQIPLPLATAKGKKRPGKADGTDVLLHAFGVDSNEAAAKLESIYKLSPTADPSDLEEANGGTKRGRQGKRKTKEVAEKTYISSANTIVRSGEKKPKRLSLDRRIALKKKKEVGVVTSMRKIKDRNLENEKIVELVRDLENEKIVELVREYSASTDLVSLDWKKMKIPPVLSSAEHAWLFKLMQPMKALAQVKENLQQVSGREPTEGELAEATNGNIAQLQRHIEVGRAARNKLVKHNLRLVLFVINKYFQDFANGPKFHDLCQAGVKGLITAIDRFEPKRRFRLSTYGLFWIRHAIIRSMTLSSFTRVSFGLESVRFEIQKAKLELLFELQRQPTEEEIIENVGISRERYHEVMRASKPVSSLHSRHTITQEEFISGITDTDGGDKGKQPALLRLALDDVLDSLKPKESLVIRQRYGLDGKGDRTLGEIAGNLNISREMVRKHEMKALMKLKHPARVDYLRRFVV</sequence>
<evidence type="ECO:0000256" key="6">
    <source>
        <dbReference type="SAM" id="MobiDB-lite"/>
    </source>
</evidence>
<evidence type="ECO:0000313" key="10">
    <source>
        <dbReference type="EMBL" id="MBW85836.1"/>
    </source>
</evidence>
<evidence type="ECO:0000256" key="1">
    <source>
        <dbReference type="ARBA" id="ARBA00007788"/>
    </source>
</evidence>
<evidence type="ECO:0000259" key="9">
    <source>
        <dbReference type="Pfam" id="PF04545"/>
    </source>
</evidence>
<dbReference type="InterPro" id="IPR007627">
    <property type="entry name" value="RNA_pol_sigma70_r2"/>
</dbReference>
<feature type="domain" description="RNA polymerase sigma-70 region 3" evidence="7">
    <location>
        <begin position="368"/>
        <end position="433"/>
    </location>
</feature>
<evidence type="ECO:0000256" key="4">
    <source>
        <dbReference type="ARBA" id="ARBA00023125"/>
    </source>
</evidence>
<dbReference type="GO" id="GO:0071482">
    <property type="term" value="P:cellular response to light stimulus"/>
    <property type="evidence" value="ECO:0007669"/>
    <property type="project" value="UniProtKB-ARBA"/>
</dbReference>
<keyword evidence="3" id="KW-0731">Sigma factor</keyword>
<feature type="domain" description="RNA polymerase sigma-70 region 4" evidence="9">
    <location>
        <begin position="450"/>
        <end position="503"/>
    </location>
</feature>
<dbReference type="SUPFAM" id="SSF88946">
    <property type="entry name" value="Sigma2 domain of RNA polymerase sigma factors"/>
    <property type="match status" value="1"/>
</dbReference>
<dbReference type="Gene3D" id="1.10.10.10">
    <property type="entry name" value="Winged helix-like DNA-binding domain superfamily/Winged helix DNA-binding domain"/>
    <property type="match status" value="2"/>
</dbReference>
<dbReference type="EMBL" id="GGEC01005353">
    <property type="protein sequence ID" value="MBW85836.1"/>
    <property type="molecule type" value="Transcribed_RNA"/>
</dbReference>
<dbReference type="GO" id="GO:0006352">
    <property type="term" value="P:DNA-templated transcription initiation"/>
    <property type="evidence" value="ECO:0007669"/>
    <property type="project" value="InterPro"/>
</dbReference>
<keyword evidence="4" id="KW-0238">DNA-binding</keyword>
<feature type="domain" description="RNA polymerase sigma-70 region 2" evidence="8">
    <location>
        <begin position="283"/>
        <end position="349"/>
    </location>
</feature>
<dbReference type="InterPro" id="IPR007624">
    <property type="entry name" value="RNA_pol_sigma70_r3"/>
</dbReference>
<keyword evidence="2" id="KW-0805">Transcription regulation</keyword>
<dbReference type="PANTHER" id="PTHR30603">
    <property type="entry name" value="RNA POLYMERASE SIGMA FACTOR RPO"/>
    <property type="match status" value="1"/>
</dbReference>
<dbReference type="InterPro" id="IPR014284">
    <property type="entry name" value="RNA_pol_sigma-70_dom"/>
</dbReference>
<dbReference type="NCBIfam" id="TIGR02937">
    <property type="entry name" value="sigma70-ECF"/>
    <property type="match status" value="1"/>
</dbReference>
<keyword evidence="5" id="KW-0804">Transcription</keyword>
<dbReference type="PANTHER" id="PTHR30603:SF4">
    <property type="entry name" value="RNA POLYMERASE SIGMA FACTOR SIGE, CHLOROPLASTIC_MITOCHONDRIAL"/>
    <property type="match status" value="1"/>
</dbReference>
<evidence type="ECO:0000256" key="3">
    <source>
        <dbReference type="ARBA" id="ARBA00023082"/>
    </source>
</evidence>
<feature type="compositionally biased region" description="Basic residues" evidence="6">
    <location>
        <begin position="113"/>
        <end position="122"/>
    </location>
</feature>
<reference evidence="10" key="1">
    <citation type="submission" date="2018-02" db="EMBL/GenBank/DDBJ databases">
        <title>Rhizophora mucronata_Transcriptome.</title>
        <authorList>
            <person name="Meera S.P."/>
            <person name="Sreeshan A."/>
            <person name="Augustine A."/>
        </authorList>
    </citation>
    <scope>NUCLEOTIDE SEQUENCE</scope>
    <source>
        <tissue evidence="10">Leaf</tissue>
    </source>
</reference>
<dbReference type="InterPro" id="IPR013325">
    <property type="entry name" value="RNA_pol_sigma_r2"/>
</dbReference>
<proteinExistence type="inferred from homology"/>
<dbReference type="InterPro" id="IPR007630">
    <property type="entry name" value="RNA_pol_sigma70_r4"/>
</dbReference>
<dbReference type="SUPFAM" id="SSF88659">
    <property type="entry name" value="Sigma3 and sigma4 domains of RNA polymerase sigma factors"/>
    <property type="match status" value="2"/>
</dbReference>
<dbReference type="InterPro" id="IPR013324">
    <property type="entry name" value="RNA_pol_sigma_r3/r4-like"/>
</dbReference>
<protein>
    <submittedName>
        <fullName evidence="10">Uncharacterized protein</fullName>
    </submittedName>
</protein>
<evidence type="ECO:0000256" key="2">
    <source>
        <dbReference type="ARBA" id="ARBA00023015"/>
    </source>
</evidence>
<organism evidence="10">
    <name type="scientific">Rhizophora mucronata</name>
    <name type="common">Asiatic mangrove</name>
    <dbReference type="NCBI Taxonomy" id="61149"/>
    <lineage>
        <taxon>Eukaryota</taxon>
        <taxon>Viridiplantae</taxon>
        <taxon>Streptophyta</taxon>
        <taxon>Embryophyta</taxon>
        <taxon>Tracheophyta</taxon>
        <taxon>Spermatophyta</taxon>
        <taxon>Magnoliopsida</taxon>
        <taxon>eudicotyledons</taxon>
        <taxon>Gunneridae</taxon>
        <taxon>Pentapetalae</taxon>
        <taxon>rosids</taxon>
        <taxon>fabids</taxon>
        <taxon>Malpighiales</taxon>
        <taxon>Rhizophoraceae</taxon>
        <taxon>Rhizophora</taxon>
    </lineage>
</organism>
<accession>A0A2P2IX88</accession>
<evidence type="ECO:0000259" key="7">
    <source>
        <dbReference type="Pfam" id="PF04539"/>
    </source>
</evidence>
<dbReference type="PRINTS" id="PR00046">
    <property type="entry name" value="SIGMA70FCT"/>
</dbReference>
<dbReference type="InterPro" id="IPR036388">
    <property type="entry name" value="WH-like_DNA-bd_sf"/>
</dbReference>
<dbReference type="GO" id="GO:0016987">
    <property type="term" value="F:sigma factor activity"/>
    <property type="evidence" value="ECO:0007669"/>
    <property type="project" value="UniProtKB-KW"/>
</dbReference>
<dbReference type="InterPro" id="IPR050239">
    <property type="entry name" value="Sigma-70_RNA_pol_init_factors"/>
</dbReference>